<dbReference type="InterPro" id="IPR008551">
    <property type="entry name" value="TANGO2"/>
</dbReference>
<dbReference type="OrthoDB" id="191601at2759"/>
<dbReference type="GO" id="GO:0009306">
    <property type="term" value="P:protein secretion"/>
    <property type="evidence" value="ECO:0007669"/>
    <property type="project" value="TreeGrafter"/>
</dbReference>
<dbReference type="RefSeq" id="XP_018075051.1">
    <property type="nucleotide sequence ID" value="XM_018207620.1"/>
</dbReference>
<dbReference type="PANTHER" id="PTHR17985:SF8">
    <property type="entry name" value="TRANSPORT AND GOLGI ORGANIZATION PROTEIN 2 HOMOLOG"/>
    <property type="match status" value="1"/>
</dbReference>
<dbReference type="FunCoup" id="A0A194XKM7">
    <property type="interactions" value="394"/>
</dbReference>
<dbReference type="InParanoid" id="A0A194XKM7"/>
<dbReference type="AlphaFoldDB" id="A0A194XKM7"/>
<gene>
    <name evidence="1" type="ORF">LY89DRAFT_452505</name>
</gene>
<dbReference type="GO" id="GO:0007030">
    <property type="term" value="P:Golgi organization"/>
    <property type="evidence" value="ECO:0007669"/>
    <property type="project" value="TreeGrafter"/>
</dbReference>
<dbReference type="GO" id="GO:0005794">
    <property type="term" value="C:Golgi apparatus"/>
    <property type="evidence" value="ECO:0007669"/>
    <property type="project" value="TreeGrafter"/>
</dbReference>
<dbReference type="PANTHER" id="PTHR17985">
    <property type="entry name" value="SER/THR-RICH PROTEIN T10 IN DGCR REGION"/>
    <property type="match status" value="1"/>
</dbReference>
<dbReference type="Pfam" id="PF05742">
    <property type="entry name" value="TANGO2"/>
    <property type="match status" value="1"/>
</dbReference>
<sequence>MCIVLVTTAHPSYSLIVIDNRDEFIIRPTSRPHWWISHHQQILSSRDLQRAEQGTWTGITKTGNFAVLTNYRETNTHDADHPIQGTRSRGGMVTAWLTAPNDENTHAFVHRLLEEGEGVAGVGGFSLLCGKLRRRRDTKHELEPLAIISNRCDSSEDVPWIAEKRGEVYGLSNTSYSDPDVWPKVQMGKEKVLEVVEHAVDKGLEEEELIEKLFDVLDSDTLPEQDGQDFEAYIMELKKSIFIPAIGQAAEPPLPADSIAAADPHLAKDCEAELQEKERPEPSPAMTGIYGTQRQTIILVDWEGNVTFRERSLWDEKGHPILRGEGDMDFRFKIEGWNGEKNG</sequence>
<dbReference type="Proteomes" id="UP000070700">
    <property type="component" value="Unassembled WGS sequence"/>
</dbReference>
<dbReference type="KEGG" id="psco:LY89DRAFT_452505"/>
<dbReference type="GeneID" id="28817346"/>
<keyword evidence="2" id="KW-1185">Reference proteome</keyword>
<name>A0A194XKM7_MOLSC</name>
<accession>A0A194XKM7</accession>
<organism evidence="1 2">
    <name type="scientific">Mollisia scopiformis</name>
    <name type="common">Conifer needle endophyte fungus</name>
    <name type="synonym">Phialocephala scopiformis</name>
    <dbReference type="NCBI Taxonomy" id="149040"/>
    <lineage>
        <taxon>Eukaryota</taxon>
        <taxon>Fungi</taxon>
        <taxon>Dikarya</taxon>
        <taxon>Ascomycota</taxon>
        <taxon>Pezizomycotina</taxon>
        <taxon>Leotiomycetes</taxon>
        <taxon>Helotiales</taxon>
        <taxon>Mollisiaceae</taxon>
        <taxon>Mollisia</taxon>
    </lineage>
</organism>
<proteinExistence type="predicted"/>
<evidence type="ECO:0000313" key="2">
    <source>
        <dbReference type="Proteomes" id="UP000070700"/>
    </source>
</evidence>
<dbReference type="EMBL" id="KQ947409">
    <property type="protein sequence ID" value="KUJ20696.1"/>
    <property type="molecule type" value="Genomic_DNA"/>
</dbReference>
<evidence type="ECO:0000313" key="1">
    <source>
        <dbReference type="EMBL" id="KUJ20696.1"/>
    </source>
</evidence>
<protein>
    <submittedName>
        <fullName evidence="1">DUF833-domain-containing protein</fullName>
    </submittedName>
</protein>
<reference evidence="1 2" key="1">
    <citation type="submission" date="2015-10" db="EMBL/GenBank/DDBJ databases">
        <title>Full genome of DAOMC 229536 Phialocephala scopiformis, a fungal endophyte of spruce producing the potent anti-insectan compound rugulosin.</title>
        <authorList>
            <consortium name="DOE Joint Genome Institute"/>
            <person name="Walker A.K."/>
            <person name="Frasz S.L."/>
            <person name="Seifert K.A."/>
            <person name="Miller J.D."/>
            <person name="Mondo S.J."/>
            <person name="Labutti K."/>
            <person name="Lipzen A."/>
            <person name="Dockter R."/>
            <person name="Kennedy M."/>
            <person name="Grigoriev I.V."/>
            <person name="Spatafora J.W."/>
        </authorList>
    </citation>
    <scope>NUCLEOTIDE SEQUENCE [LARGE SCALE GENOMIC DNA]</scope>
    <source>
        <strain evidence="1 2">CBS 120377</strain>
    </source>
</reference>